<accession>A0A8T0XLB7</accession>
<gene>
    <name evidence="2" type="ORF">PVAP13_1KG380615</name>
</gene>
<sequence>MAGGRHPRLVHRASIHWGVTSIQRLGLRFASLRLRFDGWCSASRLDSIWRQAAKATPAAAVARPCLRSPREAKRRRGGGQQLAGQAKRVRPRAHEWGEHVQASRQAAGGAAAGRAAVGKQAED</sequence>
<comment type="caution">
    <text evidence="2">The sequence shown here is derived from an EMBL/GenBank/DDBJ whole genome shotgun (WGS) entry which is preliminary data.</text>
</comment>
<dbReference type="Proteomes" id="UP000823388">
    <property type="component" value="Chromosome 1K"/>
</dbReference>
<keyword evidence="3" id="KW-1185">Reference proteome</keyword>
<reference evidence="2" key="1">
    <citation type="submission" date="2020-05" db="EMBL/GenBank/DDBJ databases">
        <title>WGS assembly of Panicum virgatum.</title>
        <authorList>
            <person name="Lovell J.T."/>
            <person name="Jenkins J."/>
            <person name="Shu S."/>
            <person name="Juenger T.E."/>
            <person name="Schmutz J."/>
        </authorList>
    </citation>
    <scope>NUCLEOTIDE SEQUENCE</scope>
    <source>
        <strain evidence="2">AP13</strain>
    </source>
</reference>
<protein>
    <submittedName>
        <fullName evidence="2">Uncharacterized protein</fullName>
    </submittedName>
</protein>
<evidence type="ECO:0000313" key="2">
    <source>
        <dbReference type="EMBL" id="KAG2659788.1"/>
    </source>
</evidence>
<dbReference type="EMBL" id="CM029037">
    <property type="protein sequence ID" value="KAG2659788.1"/>
    <property type="molecule type" value="Genomic_DNA"/>
</dbReference>
<organism evidence="2 3">
    <name type="scientific">Panicum virgatum</name>
    <name type="common">Blackwell switchgrass</name>
    <dbReference type="NCBI Taxonomy" id="38727"/>
    <lineage>
        <taxon>Eukaryota</taxon>
        <taxon>Viridiplantae</taxon>
        <taxon>Streptophyta</taxon>
        <taxon>Embryophyta</taxon>
        <taxon>Tracheophyta</taxon>
        <taxon>Spermatophyta</taxon>
        <taxon>Magnoliopsida</taxon>
        <taxon>Liliopsida</taxon>
        <taxon>Poales</taxon>
        <taxon>Poaceae</taxon>
        <taxon>PACMAD clade</taxon>
        <taxon>Panicoideae</taxon>
        <taxon>Panicodae</taxon>
        <taxon>Paniceae</taxon>
        <taxon>Panicinae</taxon>
        <taxon>Panicum</taxon>
        <taxon>Panicum sect. Hiantes</taxon>
    </lineage>
</organism>
<feature type="compositionally biased region" description="Low complexity" evidence="1">
    <location>
        <begin position="100"/>
        <end position="123"/>
    </location>
</feature>
<feature type="region of interest" description="Disordered" evidence="1">
    <location>
        <begin position="60"/>
        <end position="123"/>
    </location>
</feature>
<dbReference type="AlphaFoldDB" id="A0A8T0XLB7"/>
<proteinExistence type="predicted"/>
<evidence type="ECO:0000256" key="1">
    <source>
        <dbReference type="SAM" id="MobiDB-lite"/>
    </source>
</evidence>
<name>A0A8T0XLB7_PANVG</name>
<evidence type="ECO:0000313" key="3">
    <source>
        <dbReference type="Proteomes" id="UP000823388"/>
    </source>
</evidence>